<protein>
    <recommendedName>
        <fullName evidence="7">Pre-mRNA-splicing factor CWC22</fullName>
    </recommendedName>
    <alternativeName>
        <fullName evidence="8">Pre-mRNA-splicing factor cwc22</fullName>
    </alternativeName>
</protein>
<dbReference type="Gene3D" id="1.25.40.180">
    <property type="match status" value="1"/>
</dbReference>
<dbReference type="OrthoDB" id="3938623at2759"/>
<feature type="region of interest" description="Disordered" evidence="9">
    <location>
        <begin position="401"/>
        <end position="431"/>
    </location>
</feature>
<dbReference type="PANTHER" id="PTHR18034:SF3">
    <property type="entry name" value="PRE-MRNA-SPLICING FACTOR CWC22 HOMOLOG"/>
    <property type="match status" value="1"/>
</dbReference>
<dbReference type="InterPro" id="IPR003890">
    <property type="entry name" value="MIF4G-like_typ-3"/>
</dbReference>
<proteinExistence type="inferred from homology"/>
<dbReference type="InterPro" id="IPR003891">
    <property type="entry name" value="Initiation_fac_eIF4g_MI"/>
</dbReference>
<feature type="region of interest" description="Disordered" evidence="9">
    <location>
        <begin position="1"/>
        <end position="77"/>
    </location>
</feature>
<dbReference type="Pfam" id="PF02854">
    <property type="entry name" value="MIF4G"/>
    <property type="match status" value="1"/>
</dbReference>
<feature type="compositionally biased region" description="Pro residues" evidence="9">
    <location>
        <begin position="32"/>
        <end position="44"/>
    </location>
</feature>
<feature type="compositionally biased region" description="Basic and acidic residues" evidence="9">
    <location>
        <begin position="52"/>
        <end position="66"/>
    </location>
</feature>
<gene>
    <name evidence="12" type="ORF">EG327_007575</name>
    <name evidence="11" type="ORF">EG328_006160</name>
</gene>
<evidence type="ECO:0000256" key="8">
    <source>
        <dbReference type="ARBA" id="ARBA00069506"/>
    </source>
</evidence>
<sequence length="805" mass="91496">MATVASAIRLPTPEPQDAHPVSAGKRKRSPPSRSPSPQRRPSPPLRRSSRSPVRDDFRDTSFRDGPSRNGPLPKDIDRERAMERARQLEMRQREVVLKPVTEEAKQAAAKKEYDDLLNKRSGGVYIPPARLRALQAQITDKTSKEYQRMAWEALKKSINGLINKVNVANIKSIVPELFAENLVRGRGLFCRSIMKAQSSSLPFSPIFAAAVAIVNTKLPQIGELLVNRLVVQFRKAFKRNDKTVCISSTTFLAQLCNQQVVHEMLIAQILLLLLHQPTDDSVEIAVSLCKEVGQHLEEFNSAIAVAVFDQFRSILHEGTDLEKRTQYMIEVLFQVRRDKWKEYPAIKEELDLVEEEDQITHKVDLDGEIEVQDSLNIFKFDAEYEGNEQAYQKLKAEILGEADDSEEEDDEDESDDSEDDEEAQKEKQLEIKDQTNTDLVNLRRSIYLTIKSSGLFEEAVHKLMKINLPAGQEPELPSMIIECCSQERTYDKFYGNIGERFCKLNRLWTQLFEESFVKYYETVHRYETNRLRIIAQFFGHLFSTGAIGWHVLSAIRLNEEETTSSSRIFIKILFEDMSQALGMKTLAERLREDALQPSLDGIFPRDDPKNTRFAINFFTAIQMGVLTEDMREFLKNLPKPAPPVIKEDSESENHIQGLGLAQERRRDALRPVAIAATRILDQTDRAVHHRDLATSAHRPVVAAPGVSLPNAVCLEHRLDATAKPADTPAHLLYHAAALLSLDVAAIPLFLGVAPRHGVVLEIDQCQGAGQSLRRDVWLEIDQSLRRDVRLEIDQSLHRELREVDR</sequence>
<dbReference type="EMBL" id="WNWS01000325">
    <property type="protein sequence ID" value="KAE9970623.1"/>
    <property type="molecule type" value="Genomic_DNA"/>
</dbReference>
<dbReference type="PROSITE" id="PS51366">
    <property type="entry name" value="MI"/>
    <property type="match status" value="1"/>
</dbReference>
<dbReference type="SMART" id="SM00543">
    <property type="entry name" value="MIF4G"/>
    <property type="match status" value="1"/>
</dbReference>
<evidence type="ECO:0000256" key="5">
    <source>
        <dbReference type="ARBA" id="ARBA00023187"/>
    </source>
</evidence>
<accession>A0A8H3UVA9</accession>
<dbReference type="EMBL" id="WNWR01000458">
    <property type="protein sequence ID" value="KAE9977867.1"/>
    <property type="molecule type" value="Genomic_DNA"/>
</dbReference>
<dbReference type="InterPro" id="IPR050781">
    <property type="entry name" value="CWC22_splicing_factor"/>
</dbReference>
<dbReference type="GO" id="GO:0071013">
    <property type="term" value="C:catalytic step 2 spliceosome"/>
    <property type="evidence" value="ECO:0007669"/>
    <property type="project" value="TreeGrafter"/>
</dbReference>
<evidence type="ECO:0000313" key="11">
    <source>
        <dbReference type="EMBL" id="KAE9970623.1"/>
    </source>
</evidence>
<comment type="subcellular location">
    <subcellularLocation>
        <location evidence="1">Nucleus</location>
    </subcellularLocation>
</comment>
<comment type="caution">
    <text evidence="12">The sequence shown here is derived from an EMBL/GenBank/DDBJ whole genome shotgun (WGS) entry which is preliminary data.</text>
</comment>
<evidence type="ECO:0000256" key="6">
    <source>
        <dbReference type="ARBA" id="ARBA00023242"/>
    </source>
</evidence>
<keyword evidence="5" id="KW-0508">mRNA splicing</keyword>
<comment type="similarity">
    <text evidence="2">Belongs to the CWC22 family.</text>
</comment>
<reference evidence="12 14" key="1">
    <citation type="submission" date="2019-07" db="EMBL/GenBank/DDBJ databases">
        <title>Venturia inaequalis Genome Resource.</title>
        <authorList>
            <person name="Lichtner F.J."/>
        </authorList>
    </citation>
    <scope>NUCLEOTIDE SEQUENCE [LARGE SCALE GENOMIC DNA]</scope>
    <source>
        <strain evidence="11 13">120213</strain>
        <strain evidence="12 14">DMI_063113</strain>
    </source>
</reference>
<evidence type="ECO:0000256" key="4">
    <source>
        <dbReference type="ARBA" id="ARBA00022728"/>
    </source>
</evidence>
<keyword evidence="14" id="KW-1185">Reference proteome</keyword>
<evidence type="ECO:0000313" key="14">
    <source>
        <dbReference type="Proteomes" id="UP000490939"/>
    </source>
</evidence>
<dbReference type="SUPFAM" id="SSF48371">
    <property type="entry name" value="ARM repeat"/>
    <property type="match status" value="1"/>
</dbReference>
<dbReference type="AlphaFoldDB" id="A0A8H3UVA9"/>
<evidence type="ECO:0000313" key="13">
    <source>
        <dbReference type="Proteomes" id="UP000447873"/>
    </source>
</evidence>
<dbReference type="GO" id="GO:0003723">
    <property type="term" value="F:RNA binding"/>
    <property type="evidence" value="ECO:0007669"/>
    <property type="project" value="InterPro"/>
</dbReference>
<dbReference type="PANTHER" id="PTHR18034">
    <property type="entry name" value="CELL CYCLE CONTROL PROTEIN CWF22-RELATED"/>
    <property type="match status" value="1"/>
</dbReference>
<keyword evidence="3" id="KW-0507">mRNA processing</keyword>
<dbReference type="SMART" id="SM00544">
    <property type="entry name" value="MA3"/>
    <property type="match status" value="1"/>
</dbReference>
<feature type="compositionally biased region" description="Acidic residues" evidence="9">
    <location>
        <begin position="401"/>
        <end position="423"/>
    </location>
</feature>
<evidence type="ECO:0000256" key="3">
    <source>
        <dbReference type="ARBA" id="ARBA00022664"/>
    </source>
</evidence>
<evidence type="ECO:0000256" key="1">
    <source>
        <dbReference type="ARBA" id="ARBA00004123"/>
    </source>
</evidence>
<evidence type="ECO:0000313" key="12">
    <source>
        <dbReference type="EMBL" id="KAE9977867.1"/>
    </source>
</evidence>
<organism evidence="12 14">
    <name type="scientific">Venturia inaequalis</name>
    <name type="common">Apple scab fungus</name>
    <dbReference type="NCBI Taxonomy" id="5025"/>
    <lineage>
        <taxon>Eukaryota</taxon>
        <taxon>Fungi</taxon>
        <taxon>Dikarya</taxon>
        <taxon>Ascomycota</taxon>
        <taxon>Pezizomycotina</taxon>
        <taxon>Dothideomycetes</taxon>
        <taxon>Pleosporomycetidae</taxon>
        <taxon>Venturiales</taxon>
        <taxon>Venturiaceae</taxon>
        <taxon>Venturia</taxon>
    </lineage>
</organism>
<evidence type="ECO:0000256" key="7">
    <source>
        <dbReference type="ARBA" id="ARBA00040804"/>
    </source>
</evidence>
<feature type="domain" description="MI" evidence="10">
    <location>
        <begin position="441"/>
        <end position="557"/>
    </location>
</feature>
<dbReference type="Proteomes" id="UP000447873">
    <property type="component" value="Unassembled WGS sequence"/>
</dbReference>
<keyword evidence="4" id="KW-0747">Spliceosome</keyword>
<dbReference type="GO" id="GO:0000398">
    <property type="term" value="P:mRNA splicing, via spliceosome"/>
    <property type="evidence" value="ECO:0007669"/>
    <property type="project" value="TreeGrafter"/>
</dbReference>
<dbReference type="Proteomes" id="UP000490939">
    <property type="component" value="Unassembled WGS sequence"/>
</dbReference>
<dbReference type="InterPro" id="IPR016024">
    <property type="entry name" value="ARM-type_fold"/>
</dbReference>
<name>A0A8H3UVA9_VENIN</name>
<keyword evidence="6" id="KW-0539">Nucleus</keyword>
<evidence type="ECO:0000259" key="10">
    <source>
        <dbReference type="PROSITE" id="PS51366"/>
    </source>
</evidence>
<evidence type="ECO:0000256" key="9">
    <source>
        <dbReference type="SAM" id="MobiDB-lite"/>
    </source>
</evidence>
<evidence type="ECO:0000256" key="2">
    <source>
        <dbReference type="ARBA" id="ARBA00006856"/>
    </source>
</evidence>
<dbReference type="FunFam" id="1.25.40.180:FF:000004">
    <property type="entry name" value="pre-mRNA-splicing factor CWC22 homolog"/>
    <property type="match status" value="1"/>
</dbReference>
<dbReference type="Pfam" id="PF02847">
    <property type="entry name" value="MA3"/>
    <property type="match status" value="1"/>
</dbReference>